<comment type="caution">
    <text evidence="10">The sequence shown here is derived from an EMBL/GenBank/DDBJ whole genome shotgun (WGS) entry which is preliminary data.</text>
</comment>
<keyword evidence="4" id="KW-0378">Hydrolase</keyword>
<evidence type="ECO:0000313" key="11">
    <source>
        <dbReference type="Proteomes" id="UP000470470"/>
    </source>
</evidence>
<accession>A0A7K3WC74</accession>
<evidence type="ECO:0000256" key="8">
    <source>
        <dbReference type="SAM" id="Phobius"/>
    </source>
</evidence>
<feature type="domain" description="Phosphatidic acid phosphatase type 2/haloperoxidase" evidence="9">
    <location>
        <begin position="83"/>
        <end position="194"/>
    </location>
</feature>
<dbReference type="GO" id="GO:0016787">
    <property type="term" value="F:hydrolase activity"/>
    <property type="evidence" value="ECO:0007669"/>
    <property type="project" value="UniProtKB-KW"/>
</dbReference>
<dbReference type="SUPFAM" id="SSF48317">
    <property type="entry name" value="Acid phosphatase/Vanadium-dependent haloperoxidase"/>
    <property type="match status" value="1"/>
</dbReference>
<evidence type="ECO:0000256" key="5">
    <source>
        <dbReference type="ARBA" id="ARBA00022989"/>
    </source>
</evidence>
<gene>
    <name evidence="10" type="ORF">G1H19_06200</name>
</gene>
<dbReference type="AlphaFoldDB" id="A0A7K3WC74"/>
<feature type="transmembrane region" description="Helical" evidence="8">
    <location>
        <begin position="179"/>
        <end position="200"/>
    </location>
</feature>
<dbReference type="Gene3D" id="1.20.144.10">
    <property type="entry name" value="Phosphatidic acid phosphatase type 2/haloperoxidase"/>
    <property type="match status" value="1"/>
</dbReference>
<dbReference type="InterPro" id="IPR000326">
    <property type="entry name" value="PAP2/HPO"/>
</dbReference>
<evidence type="ECO:0000259" key="9">
    <source>
        <dbReference type="SMART" id="SM00014"/>
    </source>
</evidence>
<keyword evidence="3 8" id="KW-0812">Transmembrane</keyword>
<keyword evidence="6 8" id="KW-0472">Membrane</keyword>
<feature type="transmembrane region" description="Helical" evidence="8">
    <location>
        <begin position="153"/>
        <end position="173"/>
    </location>
</feature>
<name>A0A7K3WC74_9ACTN</name>
<feature type="region of interest" description="Disordered" evidence="7">
    <location>
        <begin position="204"/>
        <end position="227"/>
    </location>
</feature>
<dbReference type="Pfam" id="PF01569">
    <property type="entry name" value="PAP2"/>
    <property type="match status" value="1"/>
</dbReference>
<organism evidence="10 11">
    <name type="scientific">Goekera deserti</name>
    <dbReference type="NCBI Taxonomy" id="2497753"/>
    <lineage>
        <taxon>Bacteria</taxon>
        <taxon>Bacillati</taxon>
        <taxon>Actinomycetota</taxon>
        <taxon>Actinomycetes</taxon>
        <taxon>Geodermatophilales</taxon>
        <taxon>Geodermatophilaceae</taxon>
        <taxon>Goekera</taxon>
    </lineage>
</organism>
<dbReference type="EMBL" id="JAAGWK010000009">
    <property type="protein sequence ID" value="NEL53599.1"/>
    <property type="molecule type" value="Genomic_DNA"/>
</dbReference>
<dbReference type="PANTHER" id="PTHR14969:SF62">
    <property type="entry name" value="DECAPRENYLPHOSPHORYL-5-PHOSPHORIBOSE PHOSPHATASE RV3807C-RELATED"/>
    <property type="match status" value="1"/>
</dbReference>
<sequence length="227" mass="22985">MAATGVALLVLALLTLAVATGWAPLARLDRSLSLAAYAGDDRSHLHSVVLEVLTAPGLTAIRALVLLPVVVWLLLRAARVAALWVAVAGTLVGPLTAVGKEAVGRVRPDFLRGGDRYDSFSFPSGHSSGIATLVVVVLVLAWPRLSPAARRPALAAGVALAVLVAATRMWLGVHYLSDVVAGLALGTAWALLTAAVAGTLPGGRTPLPGGPAPRAGGPAPLPGGRAR</sequence>
<feature type="transmembrane region" description="Helical" evidence="8">
    <location>
        <begin position="53"/>
        <end position="75"/>
    </location>
</feature>
<keyword evidence="2" id="KW-1003">Cell membrane</keyword>
<dbReference type="GO" id="GO:0005886">
    <property type="term" value="C:plasma membrane"/>
    <property type="evidence" value="ECO:0007669"/>
    <property type="project" value="UniProtKB-SubCell"/>
</dbReference>
<evidence type="ECO:0000256" key="4">
    <source>
        <dbReference type="ARBA" id="ARBA00022801"/>
    </source>
</evidence>
<comment type="subcellular location">
    <subcellularLocation>
        <location evidence="1">Cell membrane</location>
        <topology evidence="1">Multi-pass membrane protein</topology>
    </subcellularLocation>
</comment>
<evidence type="ECO:0000256" key="1">
    <source>
        <dbReference type="ARBA" id="ARBA00004651"/>
    </source>
</evidence>
<dbReference type="Proteomes" id="UP000470470">
    <property type="component" value="Unassembled WGS sequence"/>
</dbReference>
<evidence type="ECO:0000256" key="2">
    <source>
        <dbReference type="ARBA" id="ARBA00022475"/>
    </source>
</evidence>
<keyword evidence="11" id="KW-1185">Reference proteome</keyword>
<dbReference type="InterPro" id="IPR036938">
    <property type="entry name" value="PAP2/HPO_sf"/>
</dbReference>
<evidence type="ECO:0000256" key="7">
    <source>
        <dbReference type="SAM" id="MobiDB-lite"/>
    </source>
</evidence>
<protein>
    <submittedName>
        <fullName evidence="10">Phosphatase PAP2 family protein</fullName>
    </submittedName>
</protein>
<dbReference type="SMART" id="SM00014">
    <property type="entry name" value="acidPPc"/>
    <property type="match status" value="1"/>
</dbReference>
<evidence type="ECO:0000256" key="6">
    <source>
        <dbReference type="ARBA" id="ARBA00023136"/>
    </source>
</evidence>
<keyword evidence="5 8" id="KW-1133">Transmembrane helix</keyword>
<evidence type="ECO:0000313" key="10">
    <source>
        <dbReference type="EMBL" id="NEL53599.1"/>
    </source>
</evidence>
<evidence type="ECO:0000256" key="3">
    <source>
        <dbReference type="ARBA" id="ARBA00022692"/>
    </source>
</evidence>
<proteinExistence type="predicted"/>
<feature type="transmembrane region" description="Helical" evidence="8">
    <location>
        <begin position="82"/>
        <end position="100"/>
    </location>
</feature>
<reference evidence="10 11" key="1">
    <citation type="submission" date="2020-02" db="EMBL/GenBank/DDBJ databases">
        <title>The whole genome sequence of CPCC 205119.</title>
        <authorList>
            <person name="Jiang Z."/>
        </authorList>
    </citation>
    <scope>NUCLEOTIDE SEQUENCE [LARGE SCALE GENOMIC DNA]</scope>
    <source>
        <strain evidence="10 11">CPCC 205119</strain>
    </source>
</reference>
<feature type="transmembrane region" description="Helical" evidence="8">
    <location>
        <begin position="120"/>
        <end position="141"/>
    </location>
</feature>
<dbReference type="PANTHER" id="PTHR14969">
    <property type="entry name" value="SPHINGOSINE-1-PHOSPHATE PHOSPHOHYDROLASE"/>
    <property type="match status" value="1"/>
</dbReference>